<dbReference type="PANTHER" id="PTHR23112">
    <property type="entry name" value="G PROTEIN-COUPLED RECEPTOR 157-RELATED"/>
    <property type="match status" value="1"/>
</dbReference>
<gene>
    <name evidence="7" type="ORF">CTEN210_00274</name>
</gene>
<evidence type="ECO:0000256" key="4">
    <source>
        <dbReference type="ARBA" id="ARBA00023136"/>
    </source>
</evidence>
<feature type="region of interest" description="Disordered" evidence="5">
    <location>
        <begin position="185"/>
        <end position="205"/>
    </location>
</feature>
<dbReference type="AlphaFoldDB" id="A0AAD3GYJ4"/>
<dbReference type="GO" id="GO:0005886">
    <property type="term" value="C:plasma membrane"/>
    <property type="evidence" value="ECO:0007669"/>
    <property type="project" value="TreeGrafter"/>
</dbReference>
<keyword evidence="8" id="KW-1185">Reference proteome</keyword>
<dbReference type="Gene3D" id="1.20.1070.10">
    <property type="entry name" value="Rhodopsin 7-helix transmembrane proteins"/>
    <property type="match status" value="1"/>
</dbReference>
<keyword evidence="3 6" id="KW-1133">Transmembrane helix</keyword>
<sequence>MIFIANISVGAGTLPMPKDNVYPFKGPMLGNDATCTAQGFLVTFSQICFLPCNVWLAIYYVCVLVFKLEARTISRYIEPFFYIFSLVTSLTGSLICLKDEFYHADPFNAHCYTARYPIHCTWVPDGEECYDNGSFLYTEAGYNTNNAVTLYTVCAVFGLLIICMLAIIINTYRFERSMRVNSTSSAVQDSNATTSPNVSASQDTNSRAIDAANTSQDNGTTRDHLKFSRIVAFQAMLYILSFFIIYMPAAIALSSNEVEEGAGVYSRIFLQNFEGFFILCIFLYHKIHNMRRSKKRSDMPICEALSVVLFSGEHHDDICLENFTMVQLEIDDVRERRVAMMEAAMMEIEMDEITDDKAGSVEAEKYEGISFASPEVSYNIGDAVSSVGVSFAPESGGVSHPLRSTSGPQYYNYRSSQSKSDSLGVSFPSESTSGRKCYEDNYPLSYGGESSC</sequence>
<evidence type="ECO:0000313" key="7">
    <source>
        <dbReference type="EMBL" id="GFH43801.1"/>
    </source>
</evidence>
<feature type="transmembrane region" description="Helical" evidence="6">
    <location>
        <begin position="80"/>
        <end position="97"/>
    </location>
</feature>
<feature type="transmembrane region" description="Helical" evidence="6">
    <location>
        <begin position="230"/>
        <end position="252"/>
    </location>
</feature>
<keyword evidence="4 6" id="KW-0472">Membrane</keyword>
<organism evidence="7 8">
    <name type="scientific">Chaetoceros tenuissimus</name>
    <dbReference type="NCBI Taxonomy" id="426638"/>
    <lineage>
        <taxon>Eukaryota</taxon>
        <taxon>Sar</taxon>
        <taxon>Stramenopiles</taxon>
        <taxon>Ochrophyta</taxon>
        <taxon>Bacillariophyta</taxon>
        <taxon>Coscinodiscophyceae</taxon>
        <taxon>Chaetocerotophycidae</taxon>
        <taxon>Chaetocerotales</taxon>
        <taxon>Chaetocerotaceae</taxon>
        <taxon>Chaetoceros</taxon>
    </lineage>
</organism>
<evidence type="ECO:0000256" key="2">
    <source>
        <dbReference type="ARBA" id="ARBA00022692"/>
    </source>
</evidence>
<feature type="transmembrane region" description="Helical" evidence="6">
    <location>
        <begin position="264"/>
        <end position="284"/>
    </location>
</feature>
<dbReference type="SUPFAM" id="SSF81321">
    <property type="entry name" value="Family A G protein-coupled receptor-like"/>
    <property type="match status" value="1"/>
</dbReference>
<reference evidence="7 8" key="1">
    <citation type="journal article" date="2021" name="Sci. Rep.">
        <title>The genome of the diatom Chaetoceros tenuissimus carries an ancient integrated fragment of an extant virus.</title>
        <authorList>
            <person name="Hongo Y."/>
            <person name="Kimura K."/>
            <person name="Takaki Y."/>
            <person name="Yoshida Y."/>
            <person name="Baba S."/>
            <person name="Kobayashi G."/>
            <person name="Nagasaki K."/>
            <person name="Hano T."/>
            <person name="Tomaru Y."/>
        </authorList>
    </citation>
    <scope>NUCLEOTIDE SEQUENCE [LARGE SCALE GENOMIC DNA]</scope>
    <source>
        <strain evidence="7 8">NIES-3715</strain>
    </source>
</reference>
<feature type="transmembrane region" description="Helical" evidence="6">
    <location>
        <begin position="148"/>
        <end position="169"/>
    </location>
</feature>
<dbReference type="GO" id="GO:0007189">
    <property type="term" value="P:adenylate cyclase-activating G protein-coupled receptor signaling pathway"/>
    <property type="evidence" value="ECO:0007669"/>
    <property type="project" value="TreeGrafter"/>
</dbReference>
<accession>A0AAD3GYJ4</accession>
<comment type="caution">
    <text evidence="7">The sequence shown here is derived from an EMBL/GenBank/DDBJ whole genome shotgun (WGS) entry which is preliminary data.</text>
</comment>
<dbReference type="GO" id="GO:0004930">
    <property type="term" value="F:G protein-coupled receptor activity"/>
    <property type="evidence" value="ECO:0007669"/>
    <property type="project" value="TreeGrafter"/>
</dbReference>
<proteinExistence type="predicted"/>
<evidence type="ECO:0000313" key="8">
    <source>
        <dbReference type="Proteomes" id="UP001054902"/>
    </source>
</evidence>
<evidence type="ECO:0000256" key="3">
    <source>
        <dbReference type="ARBA" id="ARBA00022989"/>
    </source>
</evidence>
<protein>
    <submittedName>
        <fullName evidence="7">Uncharacterized protein</fullName>
    </submittedName>
</protein>
<dbReference type="PANTHER" id="PTHR23112:SF0">
    <property type="entry name" value="TRANSMEMBRANE PROTEIN 116"/>
    <property type="match status" value="1"/>
</dbReference>
<name>A0AAD3GYJ4_9STRA</name>
<feature type="region of interest" description="Disordered" evidence="5">
    <location>
        <begin position="395"/>
        <end position="452"/>
    </location>
</feature>
<dbReference type="Proteomes" id="UP001054902">
    <property type="component" value="Unassembled WGS sequence"/>
</dbReference>
<keyword evidence="2 6" id="KW-0812">Transmembrane</keyword>
<evidence type="ECO:0000256" key="5">
    <source>
        <dbReference type="SAM" id="MobiDB-lite"/>
    </source>
</evidence>
<dbReference type="EMBL" id="BLLK01000019">
    <property type="protein sequence ID" value="GFH43801.1"/>
    <property type="molecule type" value="Genomic_DNA"/>
</dbReference>
<feature type="transmembrane region" description="Helical" evidence="6">
    <location>
        <begin position="44"/>
        <end position="68"/>
    </location>
</feature>
<evidence type="ECO:0000256" key="1">
    <source>
        <dbReference type="ARBA" id="ARBA00004141"/>
    </source>
</evidence>
<feature type="compositionally biased region" description="Polar residues" evidence="5">
    <location>
        <begin position="402"/>
        <end position="434"/>
    </location>
</feature>
<evidence type="ECO:0000256" key="6">
    <source>
        <dbReference type="SAM" id="Phobius"/>
    </source>
</evidence>
<comment type="subcellular location">
    <subcellularLocation>
        <location evidence="1">Membrane</location>
        <topology evidence="1">Multi-pass membrane protein</topology>
    </subcellularLocation>
</comment>